<organism evidence="1 2">
    <name type="scientific">Streptomyces phage Hiyaa</name>
    <dbReference type="NCBI Taxonomy" id="2499072"/>
    <lineage>
        <taxon>Viruses</taxon>
        <taxon>Duplodnaviria</taxon>
        <taxon>Heunggongvirae</taxon>
        <taxon>Uroviricota</taxon>
        <taxon>Caudoviricetes</taxon>
        <taxon>Hiyaavirus</taxon>
        <taxon>Hiyaavirus hiyaa</taxon>
    </lineage>
</organism>
<dbReference type="InterPro" id="IPR046053">
    <property type="entry name" value="DUF6011"/>
</dbReference>
<sequence length="334" mass="36164">MPKLSQPATTRKVQPAAQDSMFISYSPKGAVPPSEKAGVDFEIEMVLDAIDYHENGDETDPACCTGENPCKTRIFLVGRQRDLAKKALVARDEKILAEREEIKAQTSGGSGPARVADPATPAQIGYINTLVGQHDTSQIGTFPGRTLAQIQKGEEVSKGRASKLIEVLKRQPKQVEEIHNAATPAGPAASAAQLGFLRQLTSEQGEELRTSYTKAEASAEITRLLKNREEGPKTQVRTPATEGMYKKDGQIYKVQIAVHGSGRPYAKKLVEVDGEWEFVRAPGMVNRLTSADKMSLEEAKEFGKLYGTCCVCGRTLTKEESIAEGIGPVCAGKM</sequence>
<dbReference type="RefSeq" id="YP_009818472.1">
    <property type="nucleotide sequence ID" value="NC_048139.1"/>
</dbReference>
<keyword evidence="2" id="KW-1185">Reference proteome</keyword>
<dbReference type="EMBL" id="MK279841">
    <property type="protein sequence ID" value="AZS06676.1"/>
    <property type="molecule type" value="Genomic_DNA"/>
</dbReference>
<reference evidence="1 2" key="1">
    <citation type="submission" date="2018-12" db="EMBL/GenBank/DDBJ databases">
        <authorList>
            <person name="Lieu J.K."/>
            <person name="Tian C.Z."/>
            <person name="Hsaio W.J."/>
            <person name="Shaffer C.D."/>
            <person name="Weston-Hafer K.A."/>
            <person name="Russell D.A."/>
            <person name="Pope W.H."/>
            <person name="Jacobs-Sera D."/>
            <person name="Hendrix R.W."/>
            <person name="Hatfull G.F."/>
        </authorList>
    </citation>
    <scope>NUCLEOTIDE SEQUENCE [LARGE SCALE GENOMIC DNA]</scope>
</reference>
<accession>A0A3S9U8N5</accession>
<dbReference type="GeneID" id="55009814"/>
<dbReference type="KEGG" id="vg:55009814"/>
<protein>
    <submittedName>
        <fullName evidence="1">Uncharacterized protein</fullName>
    </submittedName>
</protein>
<evidence type="ECO:0000313" key="1">
    <source>
        <dbReference type="EMBL" id="AZS06676.1"/>
    </source>
</evidence>
<evidence type="ECO:0000313" key="2">
    <source>
        <dbReference type="Proteomes" id="UP000287372"/>
    </source>
</evidence>
<dbReference type="Proteomes" id="UP000287372">
    <property type="component" value="Segment"/>
</dbReference>
<name>A0A3S9U8N5_9CAUD</name>
<gene>
    <name evidence="1" type="primary">36</name>
    <name evidence="1" type="ORF">SEA_HIYAA_36</name>
</gene>
<dbReference type="Pfam" id="PF19474">
    <property type="entry name" value="DUF6011"/>
    <property type="match status" value="1"/>
</dbReference>
<proteinExistence type="predicted"/>